<evidence type="ECO:0000256" key="2">
    <source>
        <dbReference type="ARBA" id="ARBA00023125"/>
    </source>
</evidence>
<keyword evidence="2 5" id="KW-0238">DNA-binding</keyword>
<feature type="domain" description="HTH lacI-type" evidence="4">
    <location>
        <begin position="5"/>
        <end position="59"/>
    </location>
</feature>
<dbReference type="EMBL" id="BAABIS010000001">
    <property type="protein sequence ID" value="GAA4836203.1"/>
    <property type="molecule type" value="Genomic_DNA"/>
</dbReference>
<reference evidence="6" key="1">
    <citation type="journal article" date="2019" name="Int. J. Syst. Evol. Microbiol.">
        <title>The Global Catalogue of Microorganisms (GCM) 10K type strain sequencing project: providing services to taxonomists for standard genome sequencing and annotation.</title>
        <authorList>
            <consortium name="The Broad Institute Genomics Platform"/>
            <consortium name="The Broad Institute Genome Sequencing Center for Infectious Disease"/>
            <person name="Wu L."/>
            <person name="Ma J."/>
        </authorList>
    </citation>
    <scope>NUCLEOTIDE SEQUENCE [LARGE SCALE GENOMIC DNA]</scope>
    <source>
        <strain evidence="6">JCM 13006</strain>
    </source>
</reference>
<evidence type="ECO:0000256" key="1">
    <source>
        <dbReference type="ARBA" id="ARBA00023015"/>
    </source>
</evidence>
<dbReference type="Gene3D" id="1.10.260.40">
    <property type="entry name" value="lambda repressor-like DNA-binding domains"/>
    <property type="match status" value="1"/>
</dbReference>
<gene>
    <name evidence="5" type="ORF">GCM10023235_08840</name>
</gene>
<dbReference type="InterPro" id="IPR028082">
    <property type="entry name" value="Peripla_BP_I"/>
</dbReference>
<proteinExistence type="predicted"/>
<dbReference type="SMART" id="SM00354">
    <property type="entry name" value="HTH_LACI"/>
    <property type="match status" value="1"/>
</dbReference>
<name>A0ABP9D9M6_9ACTN</name>
<dbReference type="RefSeq" id="WP_345695423.1">
    <property type="nucleotide sequence ID" value="NZ_BAABIS010000001.1"/>
</dbReference>
<dbReference type="CDD" id="cd01392">
    <property type="entry name" value="HTH_LacI"/>
    <property type="match status" value="1"/>
</dbReference>
<dbReference type="Pfam" id="PF00356">
    <property type="entry name" value="LacI"/>
    <property type="match status" value="1"/>
</dbReference>
<dbReference type="CDD" id="cd06267">
    <property type="entry name" value="PBP1_LacI_sugar_binding-like"/>
    <property type="match status" value="1"/>
</dbReference>
<dbReference type="Gene3D" id="3.40.50.2300">
    <property type="match status" value="2"/>
</dbReference>
<evidence type="ECO:0000313" key="6">
    <source>
        <dbReference type="Proteomes" id="UP001501752"/>
    </source>
</evidence>
<comment type="caution">
    <text evidence="5">The sequence shown here is derived from an EMBL/GenBank/DDBJ whole genome shotgun (WGS) entry which is preliminary data.</text>
</comment>
<dbReference type="SUPFAM" id="SSF53822">
    <property type="entry name" value="Periplasmic binding protein-like I"/>
    <property type="match status" value="1"/>
</dbReference>
<organism evidence="5 6">
    <name type="scientific">Kitasatospora terrestris</name>
    <dbReference type="NCBI Taxonomy" id="258051"/>
    <lineage>
        <taxon>Bacteria</taxon>
        <taxon>Bacillati</taxon>
        <taxon>Actinomycetota</taxon>
        <taxon>Actinomycetes</taxon>
        <taxon>Kitasatosporales</taxon>
        <taxon>Streptomycetaceae</taxon>
        <taxon>Kitasatospora</taxon>
    </lineage>
</organism>
<sequence length="342" mass="36021">MPRQPTMADIARQAGVTRVTVSYALNGRPGVSEETRRRILDIARDIGFTVNTPARALRGAAARPVGMTLRRPASDAHSVEVFRRELISGIQTELAARDLGLALQYVGDAGEETAVYRRWHAERRVGGVLVCDLESDDPRLGPLAGLGLPAVVVGGPVPGDALACVWNDDATAVDAAVRHLAGLGHRGVARIGGPAGMLHTAVRDAAFEAACRREGVTAVIAASDYTVRTGGTATRRLLSSPTRPTAIAYDNDVMAVAGLAVAREMGLRVPDDLSILAFDDSPLCRAVRPALTVLGRDIVAYGAHAARLLFEVIDGRPATAVLDHTASLVVRDSTAPPPPHRA</sequence>
<keyword evidence="1" id="KW-0805">Transcription regulation</keyword>
<dbReference type="PANTHER" id="PTHR30146:SF155">
    <property type="entry name" value="ALANINE RACEMASE"/>
    <property type="match status" value="1"/>
</dbReference>
<evidence type="ECO:0000259" key="4">
    <source>
        <dbReference type="PROSITE" id="PS50932"/>
    </source>
</evidence>
<dbReference type="GO" id="GO:0003677">
    <property type="term" value="F:DNA binding"/>
    <property type="evidence" value="ECO:0007669"/>
    <property type="project" value="UniProtKB-KW"/>
</dbReference>
<dbReference type="InterPro" id="IPR010982">
    <property type="entry name" value="Lambda_DNA-bd_dom_sf"/>
</dbReference>
<evidence type="ECO:0000256" key="3">
    <source>
        <dbReference type="ARBA" id="ARBA00023163"/>
    </source>
</evidence>
<dbReference type="Proteomes" id="UP001501752">
    <property type="component" value="Unassembled WGS sequence"/>
</dbReference>
<accession>A0ABP9D9M6</accession>
<dbReference type="PANTHER" id="PTHR30146">
    <property type="entry name" value="LACI-RELATED TRANSCRIPTIONAL REPRESSOR"/>
    <property type="match status" value="1"/>
</dbReference>
<keyword evidence="3" id="KW-0804">Transcription</keyword>
<dbReference type="PROSITE" id="PS00356">
    <property type="entry name" value="HTH_LACI_1"/>
    <property type="match status" value="1"/>
</dbReference>
<protein>
    <submittedName>
        <fullName evidence="5">LacI family DNA-binding transcriptional regulator</fullName>
    </submittedName>
</protein>
<dbReference type="SUPFAM" id="SSF47413">
    <property type="entry name" value="lambda repressor-like DNA-binding domains"/>
    <property type="match status" value="1"/>
</dbReference>
<dbReference type="InterPro" id="IPR046335">
    <property type="entry name" value="LacI/GalR-like_sensor"/>
</dbReference>
<dbReference type="PROSITE" id="PS50932">
    <property type="entry name" value="HTH_LACI_2"/>
    <property type="match status" value="1"/>
</dbReference>
<dbReference type="Pfam" id="PF13377">
    <property type="entry name" value="Peripla_BP_3"/>
    <property type="match status" value="1"/>
</dbReference>
<dbReference type="InterPro" id="IPR000843">
    <property type="entry name" value="HTH_LacI"/>
</dbReference>
<keyword evidence="6" id="KW-1185">Reference proteome</keyword>
<evidence type="ECO:0000313" key="5">
    <source>
        <dbReference type="EMBL" id="GAA4836203.1"/>
    </source>
</evidence>